<evidence type="ECO:0000256" key="3">
    <source>
        <dbReference type="ARBA" id="ARBA00022723"/>
    </source>
</evidence>
<dbReference type="Proteomes" id="UP000782241">
    <property type="component" value="Unassembled WGS sequence"/>
</dbReference>
<dbReference type="AlphaFoldDB" id="A0A9P7GXP6"/>
<keyword evidence="3" id="KW-0479">Metal-binding</keyword>
<sequence>MEKSTATSNNHSEQSNPASQHDLNQQNETDQQQPPQYENPDYSSSSNNRPTTPAPAYQGPQDKYAVPQGQSQQQKFQSLPIQNLQSQSAPVVCPSCGVRAMTITTSESGGMMHSIAALACFTSCLGCIPYLIGSLKDVHHQCGNCNMPLADYHRSGHTEVRCFQK</sequence>
<dbReference type="PANTHER" id="PTHR23292:SF6">
    <property type="entry name" value="FI16602P1-RELATED"/>
    <property type="match status" value="1"/>
</dbReference>
<dbReference type="PANTHER" id="PTHR23292">
    <property type="entry name" value="LIPOPOLYSACCHARIDE-INDUCED TUMOR NECROSIS FACTOR-ALPHA FACTOR"/>
    <property type="match status" value="1"/>
</dbReference>
<comment type="similarity">
    <text evidence="2">Belongs to the CDIP1/LITAF family.</text>
</comment>
<evidence type="ECO:0000259" key="7">
    <source>
        <dbReference type="PROSITE" id="PS51837"/>
    </source>
</evidence>
<dbReference type="SMART" id="SM00714">
    <property type="entry name" value="LITAF"/>
    <property type="match status" value="1"/>
</dbReference>
<proteinExistence type="inferred from homology"/>
<evidence type="ECO:0000313" key="9">
    <source>
        <dbReference type="Proteomes" id="UP000782241"/>
    </source>
</evidence>
<name>A0A9P7GXP6_9HYPO</name>
<accession>A0A9P7GXP6</accession>
<feature type="domain" description="LITAF" evidence="7">
    <location>
        <begin position="73"/>
        <end position="154"/>
    </location>
</feature>
<reference evidence="8" key="1">
    <citation type="submission" date="2021-04" db="EMBL/GenBank/DDBJ databases">
        <title>Draft genome of Fusarium avenaceum strain F156N33, isolated from an atmospheric sample in Virginia.</title>
        <authorList>
            <person name="Yang S."/>
            <person name="Vinatzer B.A."/>
            <person name="Coleman J."/>
        </authorList>
    </citation>
    <scope>NUCLEOTIDE SEQUENCE</scope>
    <source>
        <strain evidence="8">F156N33</strain>
    </source>
</reference>
<keyword evidence="4" id="KW-0862">Zinc</keyword>
<feature type="compositionally biased region" description="Polar residues" evidence="6">
    <location>
        <begin position="41"/>
        <end position="51"/>
    </location>
</feature>
<evidence type="ECO:0000256" key="2">
    <source>
        <dbReference type="ARBA" id="ARBA00005975"/>
    </source>
</evidence>
<feature type="compositionally biased region" description="Low complexity" evidence="6">
    <location>
        <begin position="68"/>
        <end position="77"/>
    </location>
</feature>
<keyword evidence="5" id="KW-0472">Membrane</keyword>
<feature type="compositionally biased region" description="Polar residues" evidence="6">
    <location>
        <begin position="1"/>
        <end position="23"/>
    </location>
</feature>
<dbReference type="InterPro" id="IPR037519">
    <property type="entry name" value="LITAF_fam"/>
</dbReference>
<organism evidence="8 9">
    <name type="scientific">Fusarium avenaceum</name>
    <dbReference type="NCBI Taxonomy" id="40199"/>
    <lineage>
        <taxon>Eukaryota</taxon>
        <taxon>Fungi</taxon>
        <taxon>Dikarya</taxon>
        <taxon>Ascomycota</taxon>
        <taxon>Pezizomycotina</taxon>
        <taxon>Sordariomycetes</taxon>
        <taxon>Hypocreomycetidae</taxon>
        <taxon>Hypocreales</taxon>
        <taxon>Nectriaceae</taxon>
        <taxon>Fusarium</taxon>
        <taxon>Fusarium tricinctum species complex</taxon>
    </lineage>
</organism>
<gene>
    <name evidence="8" type="ORF">KAF25_007005</name>
</gene>
<dbReference type="GO" id="GO:0016020">
    <property type="term" value="C:membrane"/>
    <property type="evidence" value="ECO:0007669"/>
    <property type="project" value="UniProtKB-SubCell"/>
</dbReference>
<comment type="subcellular location">
    <subcellularLocation>
        <location evidence="1">Membrane</location>
        <topology evidence="1">Peripheral membrane protein</topology>
    </subcellularLocation>
</comment>
<evidence type="ECO:0000256" key="5">
    <source>
        <dbReference type="ARBA" id="ARBA00023136"/>
    </source>
</evidence>
<evidence type="ECO:0000256" key="6">
    <source>
        <dbReference type="SAM" id="MobiDB-lite"/>
    </source>
</evidence>
<comment type="caution">
    <text evidence="8">The sequence shown here is derived from an EMBL/GenBank/DDBJ whole genome shotgun (WGS) entry which is preliminary data.</text>
</comment>
<evidence type="ECO:0000256" key="4">
    <source>
        <dbReference type="ARBA" id="ARBA00022833"/>
    </source>
</evidence>
<evidence type="ECO:0000313" key="8">
    <source>
        <dbReference type="EMBL" id="KAG5658054.1"/>
    </source>
</evidence>
<feature type="compositionally biased region" description="Low complexity" evidence="6">
    <location>
        <begin position="24"/>
        <end position="36"/>
    </location>
</feature>
<evidence type="ECO:0000256" key="1">
    <source>
        <dbReference type="ARBA" id="ARBA00004170"/>
    </source>
</evidence>
<dbReference type="InterPro" id="IPR006629">
    <property type="entry name" value="LITAF"/>
</dbReference>
<dbReference type="Pfam" id="PF10601">
    <property type="entry name" value="zf-LITAF-like"/>
    <property type="match status" value="1"/>
</dbReference>
<dbReference type="GO" id="GO:0008270">
    <property type="term" value="F:zinc ion binding"/>
    <property type="evidence" value="ECO:0007669"/>
    <property type="project" value="TreeGrafter"/>
</dbReference>
<dbReference type="EMBL" id="JAGPUO010000015">
    <property type="protein sequence ID" value="KAG5658054.1"/>
    <property type="molecule type" value="Genomic_DNA"/>
</dbReference>
<feature type="region of interest" description="Disordered" evidence="6">
    <location>
        <begin position="1"/>
        <end position="77"/>
    </location>
</feature>
<protein>
    <recommendedName>
        <fullName evidence="7">LITAF domain-containing protein</fullName>
    </recommendedName>
</protein>
<keyword evidence="9" id="KW-1185">Reference proteome</keyword>
<dbReference type="PROSITE" id="PS51837">
    <property type="entry name" value="LITAF"/>
    <property type="match status" value="1"/>
</dbReference>